<comment type="subcellular location">
    <subcellularLocation>
        <location evidence="1">Cell membrane</location>
        <topology evidence="1">Multi-pass membrane protein</topology>
    </subcellularLocation>
</comment>
<dbReference type="NCBIfam" id="TIGR03954">
    <property type="entry name" value="integ_memb_HG"/>
    <property type="match status" value="1"/>
</dbReference>
<evidence type="ECO:0000256" key="7">
    <source>
        <dbReference type="SAM" id="Phobius"/>
    </source>
</evidence>
<keyword evidence="4 7" id="KW-1133">Transmembrane helix</keyword>
<reference evidence="9 11" key="1">
    <citation type="submission" date="2015-11" db="EMBL/GenBank/DDBJ databases">
        <title>Complete Genome Sequence of Kocuria flava strain HO-9041.</title>
        <authorList>
            <person name="Zhou M."/>
            <person name="Dai J."/>
        </authorList>
    </citation>
    <scope>NUCLEOTIDE SEQUENCE [LARGE SCALE GENOMIC DNA]</scope>
    <source>
        <strain evidence="9 11">HO-9041</strain>
    </source>
</reference>
<keyword evidence="5 7" id="KW-0472">Membrane</keyword>
<organism evidence="9 11">
    <name type="scientific">Kocuria flava</name>
    <dbReference type="NCBI Taxonomy" id="446860"/>
    <lineage>
        <taxon>Bacteria</taxon>
        <taxon>Bacillati</taxon>
        <taxon>Actinomycetota</taxon>
        <taxon>Actinomycetes</taxon>
        <taxon>Micrococcales</taxon>
        <taxon>Micrococcaceae</taxon>
        <taxon>Kocuria</taxon>
    </lineage>
</organism>
<reference evidence="10 12" key="2">
    <citation type="submission" date="2019-07" db="EMBL/GenBank/DDBJ databases">
        <title>Whole genome shotgun sequence of Kocuria flava NBRC 107626.</title>
        <authorList>
            <person name="Hosoyama A."/>
            <person name="Uohara A."/>
            <person name="Ohji S."/>
            <person name="Ichikawa N."/>
        </authorList>
    </citation>
    <scope>NUCLEOTIDE SEQUENCE [LARGE SCALE GENOMIC DNA]</scope>
    <source>
        <strain evidence="10 12">NBRC 107626</strain>
    </source>
</reference>
<dbReference type="Proteomes" id="UP000321155">
    <property type="component" value="Unassembled WGS sequence"/>
</dbReference>
<dbReference type="InterPro" id="IPR023845">
    <property type="entry name" value="DUF3817_TM"/>
</dbReference>
<evidence type="ECO:0000256" key="1">
    <source>
        <dbReference type="ARBA" id="ARBA00004651"/>
    </source>
</evidence>
<evidence type="ECO:0000256" key="5">
    <source>
        <dbReference type="ARBA" id="ARBA00023136"/>
    </source>
</evidence>
<evidence type="ECO:0000313" key="10">
    <source>
        <dbReference type="EMBL" id="GEO93199.1"/>
    </source>
</evidence>
<proteinExistence type="predicted"/>
<gene>
    <name evidence="9" type="ORF">AS188_13705</name>
    <name evidence="10" type="ORF">KFL01_25050</name>
</gene>
<feature type="transmembrane region" description="Helical" evidence="7">
    <location>
        <begin position="65"/>
        <end position="84"/>
    </location>
</feature>
<evidence type="ECO:0000313" key="9">
    <source>
        <dbReference type="EMBL" id="ALU40622.1"/>
    </source>
</evidence>
<evidence type="ECO:0000313" key="12">
    <source>
        <dbReference type="Proteomes" id="UP000321155"/>
    </source>
</evidence>
<dbReference type="Proteomes" id="UP000057181">
    <property type="component" value="Chromosome"/>
</dbReference>
<keyword evidence="3 7" id="KW-0812">Transmembrane</keyword>
<name>A0A0U3GKC5_9MICC</name>
<accession>A0A0U3GKC5</accession>
<feature type="transmembrane region" description="Helical" evidence="7">
    <location>
        <begin position="157"/>
        <end position="176"/>
    </location>
</feature>
<dbReference type="STRING" id="446860.AS188_13705"/>
<evidence type="ECO:0000256" key="3">
    <source>
        <dbReference type="ARBA" id="ARBA00022692"/>
    </source>
</evidence>
<evidence type="ECO:0000259" key="8">
    <source>
        <dbReference type="Pfam" id="PF12823"/>
    </source>
</evidence>
<dbReference type="EMBL" id="CP013254">
    <property type="protein sequence ID" value="ALU40622.1"/>
    <property type="molecule type" value="Genomic_DNA"/>
</dbReference>
<dbReference type="PANTHER" id="PTHR40077:SF2">
    <property type="entry name" value="MEMBRANE PROTEIN"/>
    <property type="match status" value="1"/>
</dbReference>
<dbReference type="KEGG" id="kfv:AS188_13705"/>
<feature type="domain" description="DUF3817" evidence="8">
    <location>
        <begin position="65"/>
        <end position="181"/>
    </location>
</feature>
<feature type="region of interest" description="Disordered" evidence="6">
    <location>
        <begin position="1"/>
        <end position="42"/>
    </location>
</feature>
<dbReference type="PANTHER" id="PTHR40077">
    <property type="entry name" value="MEMBRANE PROTEIN-RELATED"/>
    <property type="match status" value="1"/>
</dbReference>
<keyword evidence="2" id="KW-1003">Cell membrane</keyword>
<dbReference type="AlphaFoldDB" id="A0A0U3GKC5"/>
<sequence>MTEPTQPTPPETPRPKERTDGVRVALPEDAAPERAAAPGHVPRRAAGLQARRRFGGTEAQIRGALRFYMVCAWISGTFLLLLVAEMITRYGLGHDLVAGGTDKLTGATVPLGWQDLEVENLAGGVNISTWILIVHGWFYVVYLISCFRIWTLMRWPFPQLVVMALGGVVPFLSFVVERKIHASTAAELRANPQAAKRY</sequence>
<feature type="compositionally biased region" description="Pro residues" evidence="6">
    <location>
        <begin position="1"/>
        <end position="12"/>
    </location>
</feature>
<evidence type="ECO:0000313" key="11">
    <source>
        <dbReference type="Proteomes" id="UP000057181"/>
    </source>
</evidence>
<protein>
    <recommendedName>
        <fullName evidence="8">DUF3817 domain-containing protein</fullName>
    </recommendedName>
</protein>
<dbReference type="Pfam" id="PF12823">
    <property type="entry name" value="DUF3817"/>
    <property type="match status" value="1"/>
</dbReference>
<feature type="compositionally biased region" description="Low complexity" evidence="6">
    <location>
        <begin position="25"/>
        <end position="38"/>
    </location>
</feature>
<dbReference type="RefSeq" id="WP_058859309.1">
    <property type="nucleotide sequence ID" value="NZ_BJZR01000093.1"/>
</dbReference>
<dbReference type="GO" id="GO:0005886">
    <property type="term" value="C:plasma membrane"/>
    <property type="evidence" value="ECO:0007669"/>
    <property type="project" value="UniProtKB-SubCell"/>
</dbReference>
<evidence type="ECO:0000256" key="4">
    <source>
        <dbReference type="ARBA" id="ARBA00022989"/>
    </source>
</evidence>
<dbReference type="OrthoDB" id="9342687at2"/>
<keyword evidence="12" id="KW-1185">Reference proteome</keyword>
<feature type="transmembrane region" description="Helical" evidence="7">
    <location>
        <begin position="130"/>
        <end position="151"/>
    </location>
</feature>
<dbReference type="EMBL" id="BJZR01000093">
    <property type="protein sequence ID" value="GEO93199.1"/>
    <property type="molecule type" value="Genomic_DNA"/>
</dbReference>
<evidence type="ECO:0000256" key="2">
    <source>
        <dbReference type="ARBA" id="ARBA00022475"/>
    </source>
</evidence>
<evidence type="ECO:0000256" key="6">
    <source>
        <dbReference type="SAM" id="MobiDB-lite"/>
    </source>
</evidence>